<evidence type="ECO:0000313" key="3">
    <source>
        <dbReference type="Proteomes" id="UP001302602"/>
    </source>
</evidence>
<dbReference type="Pfam" id="PF26118">
    <property type="entry name" value="DUF8035"/>
    <property type="match status" value="1"/>
</dbReference>
<accession>A0AAN6U5D4</accession>
<keyword evidence="3" id="KW-1185">Reference proteome</keyword>
<protein>
    <recommendedName>
        <fullName evidence="1">DUF8035 domain-containing protein</fullName>
    </recommendedName>
</protein>
<dbReference type="Proteomes" id="UP001302602">
    <property type="component" value="Unassembled WGS sequence"/>
</dbReference>
<dbReference type="RefSeq" id="XP_062650539.1">
    <property type="nucleotide sequence ID" value="XM_062795993.1"/>
</dbReference>
<reference evidence="2" key="1">
    <citation type="journal article" date="2023" name="Mol. Phylogenet. Evol.">
        <title>Genome-scale phylogeny and comparative genomics of the fungal order Sordariales.</title>
        <authorList>
            <person name="Hensen N."/>
            <person name="Bonometti L."/>
            <person name="Westerberg I."/>
            <person name="Brannstrom I.O."/>
            <person name="Guillou S."/>
            <person name="Cros-Aarteil S."/>
            <person name="Calhoun S."/>
            <person name="Haridas S."/>
            <person name="Kuo A."/>
            <person name="Mondo S."/>
            <person name="Pangilinan J."/>
            <person name="Riley R."/>
            <person name="LaButti K."/>
            <person name="Andreopoulos B."/>
            <person name="Lipzen A."/>
            <person name="Chen C."/>
            <person name="Yan M."/>
            <person name="Daum C."/>
            <person name="Ng V."/>
            <person name="Clum A."/>
            <person name="Steindorff A."/>
            <person name="Ohm R.A."/>
            <person name="Martin F."/>
            <person name="Silar P."/>
            <person name="Natvig D.O."/>
            <person name="Lalanne C."/>
            <person name="Gautier V."/>
            <person name="Ament-Velasquez S.L."/>
            <person name="Kruys A."/>
            <person name="Hutchinson M.I."/>
            <person name="Powell A.J."/>
            <person name="Barry K."/>
            <person name="Miller A.N."/>
            <person name="Grigoriev I.V."/>
            <person name="Debuchy R."/>
            <person name="Gladieux P."/>
            <person name="Hiltunen Thoren M."/>
            <person name="Johannesson H."/>
        </authorList>
    </citation>
    <scope>NUCLEOTIDE SEQUENCE</scope>
    <source>
        <strain evidence="2">CBS 731.68</strain>
    </source>
</reference>
<dbReference type="EMBL" id="MU853224">
    <property type="protein sequence ID" value="KAK4126768.1"/>
    <property type="molecule type" value="Genomic_DNA"/>
</dbReference>
<organism evidence="2 3">
    <name type="scientific">Parathielavia appendiculata</name>
    <dbReference type="NCBI Taxonomy" id="2587402"/>
    <lineage>
        <taxon>Eukaryota</taxon>
        <taxon>Fungi</taxon>
        <taxon>Dikarya</taxon>
        <taxon>Ascomycota</taxon>
        <taxon>Pezizomycotina</taxon>
        <taxon>Sordariomycetes</taxon>
        <taxon>Sordariomycetidae</taxon>
        <taxon>Sordariales</taxon>
        <taxon>Chaetomiaceae</taxon>
        <taxon>Parathielavia</taxon>
    </lineage>
</organism>
<name>A0AAN6U5D4_9PEZI</name>
<reference evidence="2" key="2">
    <citation type="submission" date="2023-05" db="EMBL/GenBank/DDBJ databases">
        <authorList>
            <consortium name="Lawrence Berkeley National Laboratory"/>
            <person name="Steindorff A."/>
            <person name="Hensen N."/>
            <person name="Bonometti L."/>
            <person name="Westerberg I."/>
            <person name="Brannstrom I.O."/>
            <person name="Guillou S."/>
            <person name="Cros-Aarteil S."/>
            <person name="Calhoun S."/>
            <person name="Haridas S."/>
            <person name="Kuo A."/>
            <person name="Mondo S."/>
            <person name="Pangilinan J."/>
            <person name="Riley R."/>
            <person name="Labutti K."/>
            <person name="Andreopoulos B."/>
            <person name="Lipzen A."/>
            <person name="Chen C."/>
            <person name="Yanf M."/>
            <person name="Daum C."/>
            <person name="Ng V."/>
            <person name="Clum A."/>
            <person name="Ohm R."/>
            <person name="Martin F."/>
            <person name="Silar P."/>
            <person name="Natvig D."/>
            <person name="Lalanne C."/>
            <person name="Gautier V."/>
            <person name="Ament-Velasquez S.L."/>
            <person name="Kruys A."/>
            <person name="Hutchinson M.I."/>
            <person name="Powell A.J."/>
            <person name="Barry K."/>
            <person name="Miller A.N."/>
            <person name="Grigoriev I.V."/>
            <person name="Debuchy R."/>
            <person name="Gladieux P."/>
            <person name="Thoren M.H."/>
            <person name="Johannesson H."/>
        </authorList>
    </citation>
    <scope>NUCLEOTIDE SEQUENCE</scope>
    <source>
        <strain evidence="2">CBS 731.68</strain>
    </source>
</reference>
<sequence length="94" mass="11848">MNYEFEETELFFYIVESLSYEDVLRMVRLSNRIRAACKQRAHEIAQEREWRDDYEHHNQRHYHRHRYSVDYDDGPVVEREIQYESRHPGRCYRH</sequence>
<dbReference type="InterPro" id="IPR058348">
    <property type="entry name" value="DUF8035"/>
</dbReference>
<evidence type="ECO:0000259" key="1">
    <source>
        <dbReference type="Pfam" id="PF26118"/>
    </source>
</evidence>
<gene>
    <name evidence="2" type="ORF">N657DRAFT_677504</name>
</gene>
<dbReference type="GeneID" id="87832761"/>
<comment type="caution">
    <text evidence="2">The sequence shown here is derived from an EMBL/GenBank/DDBJ whole genome shotgun (WGS) entry which is preliminary data.</text>
</comment>
<dbReference type="AlphaFoldDB" id="A0AAN6U5D4"/>
<evidence type="ECO:0000313" key="2">
    <source>
        <dbReference type="EMBL" id="KAK4126768.1"/>
    </source>
</evidence>
<feature type="domain" description="DUF8035" evidence="1">
    <location>
        <begin position="1"/>
        <end position="36"/>
    </location>
</feature>
<proteinExistence type="predicted"/>